<name>A0A6L5WL93_9BACT</name>
<dbReference type="Proteomes" id="UP000476338">
    <property type="component" value="Unassembled WGS sequence"/>
</dbReference>
<dbReference type="EMBL" id="VWSJ01000024">
    <property type="protein sequence ID" value="MSN96775.1"/>
    <property type="molecule type" value="Genomic_DNA"/>
</dbReference>
<keyword evidence="2" id="KW-1185">Reference proteome</keyword>
<sequence>ESLNVKGKPRHTYPLPMAKGVSMTPSKRLFRKQLLAKIHTHPHYKSIKDDDAWEYWLNLRFGECSCRDLSIKELCAVLDIFEGKREDGIDFDPDLAGRNELSDDKITKRQIEKILYLSRSLGWSEAGLMRFISKQCKVLLLYRSYLHKLSKKQATSVITGLNVVLKQKIKKGL</sequence>
<evidence type="ECO:0000313" key="1">
    <source>
        <dbReference type="EMBL" id="MSN96775.1"/>
    </source>
</evidence>
<feature type="non-terminal residue" evidence="1">
    <location>
        <position position="1"/>
    </location>
</feature>
<proteinExistence type="predicted"/>
<comment type="caution">
    <text evidence="1">The sequence shown here is derived from an EMBL/GenBank/DDBJ whole genome shotgun (WGS) entry which is preliminary data.</text>
</comment>
<organism evidence="1 2">
    <name type="scientific">Campylobacter portucalensis</name>
    <dbReference type="NCBI Taxonomy" id="2608384"/>
    <lineage>
        <taxon>Bacteria</taxon>
        <taxon>Pseudomonadati</taxon>
        <taxon>Campylobacterota</taxon>
        <taxon>Epsilonproteobacteria</taxon>
        <taxon>Campylobacterales</taxon>
        <taxon>Campylobacteraceae</taxon>
        <taxon>Campylobacter</taxon>
    </lineage>
</organism>
<protein>
    <submittedName>
        <fullName evidence="1">DUF1018 domain-containing protein</fullName>
    </submittedName>
</protein>
<gene>
    <name evidence="1" type="ORF">F1B92_06305</name>
</gene>
<dbReference type="Pfam" id="PF06252">
    <property type="entry name" value="GemA"/>
    <property type="match status" value="1"/>
</dbReference>
<reference evidence="1 2" key="1">
    <citation type="submission" date="2019-09" db="EMBL/GenBank/DDBJ databases">
        <authorList>
            <person name="Silva M."/>
            <person name="Pereira G."/>
            <person name="Lopes-Da-Costa L."/>
            <person name="Silva E."/>
        </authorList>
    </citation>
    <scope>NUCLEOTIDE SEQUENCE [LARGE SCALE GENOMIC DNA]</scope>
    <source>
        <strain evidence="1 2">FMV-PI01</strain>
    </source>
</reference>
<dbReference type="RefSeq" id="WP_229770961.1">
    <property type="nucleotide sequence ID" value="NZ_VWSJ01000024.1"/>
</dbReference>
<reference evidence="1 2" key="2">
    <citation type="submission" date="2020-03" db="EMBL/GenBank/DDBJ databases">
        <title>Campylobacter portucalensis sp. nov., a new species of Campylobacter isolated from the reproductive tract of bulls.</title>
        <authorList>
            <person name="Silva M.F."/>
            <person name="Pereira G."/>
            <person name="Carneiro C."/>
            <person name="Hemphill A."/>
            <person name="Mateus L."/>
            <person name="Lopes-Da-Costa L."/>
            <person name="Silva E."/>
        </authorList>
    </citation>
    <scope>NUCLEOTIDE SEQUENCE [LARGE SCALE GENOMIC DNA]</scope>
    <source>
        <strain evidence="1 2">FMV-PI01</strain>
    </source>
</reference>
<evidence type="ECO:0000313" key="2">
    <source>
        <dbReference type="Proteomes" id="UP000476338"/>
    </source>
</evidence>
<dbReference type="AlphaFoldDB" id="A0A6L5WL93"/>
<accession>A0A6L5WL93</accession>
<dbReference type="InterPro" id="IPR009363">
    <property type="entry name" value="Phage_Mu_Gp16"/>
</dbReference>